<dbReference type="AlphaFoldDB" id="A0A143BIS0"/>
<dbReference type="Gene3D" id="2.60.450.10">
    <property type="entry name" value="Lipopolysaccharide (LPS) transport protein A like domain"/>
    <property type="match status" value="1"/>
</dbReference>
<evidence type="ECO:0000256" key="1">
    <source>
        <dbReference type="SAM" id="MobiDB-lite"/>
    </source>
</evidence>
<dbReference type="EMBL" id="CP011454">
    <property type="protein sequence ID" value="AMW04909.1"/>
    <property type="molecule type" value="Genomic_DNA"/>
</dbReference>
<reference evidence="2 3" key="2">
    <citation type="journal article" date="2016" name="Environ. Microbiol. Rep.">
        <title>Metagenomic evidence for the presence of phototrophic Gemmatimonadetes bacteria in diverse environments.</title>
        <authorList>
            <person name="Zeng Y."/>
            <person name="Baumbach J."/>
            <person name="Barbosa E.G."/>
            <person name="Azevedo V."/>
            <person name="Zhang C."/>
            <person name="Koblizek M."/>
        </authorList>
    </citation>
    <scope>NUCLEOTIDE SEQUENCE [LARGE SCALE GENOMIC DNA]</scope>
    <source>
        <strain evidence="2 3">AP64</strain>
    </source>
</reference>
<feature type="region of interest" description="Disordered" evidence="1">
    <location>
        <begin position="30"/>
        <end position="70"/>
    </location>
</feature>
<accession>A0A143BIS0</accession>
<dbReference type="STRING" id="1379270.GEMMAAP_08800"/>
<organism evidence="2 3">
    <name type="scientific">Gemmatimonas phototrophica</name>
    <dbReference type="NCBI Taxonomy" id="1379270"/>
    <lineage>
        <taxon>Bacteria</taxon>
        <taxon>Pseudomonadati</taxon>
        <taxon>Gemmatimonadota</taxon>
        <taxon>Gemmatimonadia</taxon>
        <taxon>Gemmatimonadales</taxon>
        <taxon>Gemmatimonadaceae</taxon>
        <taxon>Gemmatimonas</taxon>
    </lineage>
</organism>
<evidence type="ECO:0008006" key="4">
    <source>
        <dbReference type="Google" id="ProtNLM"/>
    </source>
</evidence>
<dbReference type="RefSeq" id="WP_026850830.1">
    <property type="nucleotide sequence ID" value="NZ_CP011454.1"/>
</dbReference>
<dbReference type="KEGG" id="gph:GEMMAAP_08800"/>
<feature type="compositionally biased region" description="Low complexity" evidence="1">
    <location>
        <begin position="47"/>
        <end position="70"/>
    </location>
</feature>
<gene>
    <name evidence="2" type="ORF">GEMMAAP_08800</name>
</gene>
<dbReference type="OrthoDB" id="9776170at2"/>
<reference evidence="2 3" key="1">
    <citation type="journal article" date="2014" name="Proc. Natl. Acad. Sci. U.S.A.">
        <title>Functional type 2 photosynthetic reaction centers found in the rare bacterial phylum Gemmatimonadetes.</title>
        <authorList>
            <person name="Zeng Y."/>
            <person name="Feng F."/>
            <person name="Medova H."/>
            <person name="Dean J."/>
            <person name="Koblizek M."/>
        </authorList>
    </citation>
    <scope>NUCLEOTIDE SEQUENCE [LARGE SCALE GENOMIC DNA]</scope>
    <source>
        <strain evidence="2 3">AP64</strain>
    </source>
</reference>
<feature type="compositionally biased region" description="Pro residues" evidence="1">
    <location>
        <begin position="538"/>
        <end position="549"/>
    </location>
</feature>
<feature type="compositionally biased region" description="Pro residues" evidence="1">
    <location>
        <begin position="35"/>
        <end position="46"/>
    </location>
</feature>
<evidence type="ECO:0000313" key="2">
    <source>
        <dbReference type="EMBL" id="AMW04909.1"/>
    </source>
</evidence>
<name>A0A143BIS0_9BACT</name>
<dbReference type="PROSITE" id="PS51257">
    <property type="entry name" value="PROKAR_LIPOPROTEIN"/>
    <property type="match status" value="1"/>
</dbReference>
<dbReference type="Proteomes" id="UP000076404">
    <property type="component" value="Chromosome"/>
</dbReference>
<protein>
    <recommendedName>
        <fullName evidence="4">Organic solvent tolerance-like N-terminal domain-containing protein</fullName>
    </recommendedName>
</protein>
<evidence type="ECO:0000313" key="3">
    <source>
        <dbReference type="Proteomes" id="UP000076404"/>
    </source>
</evidence>
<feature type="region of interest" description="Disordered" evidence="1">
    <location>
        <begin position="507"/>
        <end position="573"/>
    </location>
</feature>
<dbReference type="eggNOG" id="ENOG5033T57">
    <property type="taxonomic scope" value="Bacteria"/>
</dbReference>
<proteinExistence type="predicted"/>
<sequence>MDTRSGFSPGARRVVLLTLVAVAASVAGCRGSRRPAPPAQAAPVVPPSDSVKVVAPDTSPAKPAAPGADSAALKAKADSVVAADTVKKPVAKKKPAVSRPCVMDFSESPPETRLLYSRISESVSNTFIGGGFVGHCQGENNRLRADSAEQFQAAGIVNLYGNVVYEEPQKVQITATHATYFTKEGRLYADGNVVATQLATGSTFSGPSIEYFRSTPERPQARLIAPARSMATLIEKDSAGKPQPPTYVTANRFEDAGDSLLMAWGDVQIDREKINARSDSAAFDKVSELSRLIRSARIINRDTAQRFTLVGDTIDMFSTARKLNRIVARHKAIATSTDLVLNAENIDMRLKEQQLEEAYAFGKGRAKATTPQQDVLADSMRIRLVDKDVREVRAIGDAMAIGTPDTLKMRTKDKDLLRGDSILAFFDSLITAKRDTAPGAASDSGGAKVKEIRALGNASSLFHFASSKGPTAPPSINYVRGVRIFVHFDSGTVRDVRVDSAASGVYLEPAPDSLSDTTTAKANRNGGRGQGSGQPERPGTPAPQPPRRPPGGEAPESHDFALRPPSAAPRRRP</sequence>
<keyword evidence="3" id="KW-1185">Reference proteome</keyword>